<comment type="caution">
    <text evidence="2">The sequence shown here is derived from an EMBL/GenBank/DDBJ whole genome shotgun (WGS) entry which is preliminary data.</text>
</comment>
<dbReference type="InterPro" id="IPR036404">
    <property type="entry name" value="Jacalin-like_lectin_dom_sf"/>
</dbReference>
<dbReference type="InterPro" id="IPR001229">
    <property type="entry name" value="Jacalin-like_lectin_dom"/>
</dbReference>
<gene>
    <name evidence="2" type="ORF">Aspvir_009641</name>
</gene>
<feature type="domain" description="Jacalin-type lectin" evidence="1">
    <location>
        <begin position="5"/>
        <end position="145"/>
    </location>
</feature>
<name>A0A9P3BZV7_ASPVI</name>
<dbReference type="PROSITE" id="PS51752">
    <property type="entry name" value="JACALIN_LECTIN"/>
    <property type="match status" value="1"/>
</dbReference>
<dbReference type="RefSeq" id="XP_043128714.1">
    <property type="nucleotide sequence ID" value="XM_043272779.1"/>
</dbReference>
<proteinExistence type="predicted"/>
<dbReference type="OrthoDB" id="4487417at2759"/>
<dbReference type="AlphaFoldDB" id="A0A9P3BZV7"/>
<evidence type="ECO:0000313" key="2">
    <source>
        <dbReference type="EMBL" id="GIK05528.1"/>
    </source>
</evidence>
<sequence length="145" mass="15653">MAAIQDSPPEYGGGGGVPFSDYPSAASTLKKIEVWTGYENQGPSYVIKGIRLTWFDGEGPREIHGMEGKEPDKLKYTFAKDEKVKLMTIRAGSRVDSIYFETDKDGTFSAGAEGGTEYKDIGRGSIVGFRGAAAADLDRLGVAFR</sequence>
<dbReference type="SUPFAM" id="SSF51101">
    <property type="entry name" value="Mannose-binding lectins"/>
    <property type="match status" value="1"/>
</dbReference>
<dbReference type="Pfam" id="PF01419">
    <property type="entry name" value="Jacalin"/>
    <property type="match status" value="1"/>
</dbReference>
<reference evidence="2 3" key="1">
    <citation type="submission" date="2021-02" db="EMBL/GenBank/DDBJ databases">
        <title>Pan-genome distribution and transcriptional activeness of fungal secondary metabolism genes in Aspergillus section Fumigati.</title>
        <authorList>
            <person name="Takahashi H."/>
            <person name="Umemura M."/>
            <person name="Ninomiya A."/>
            <person name="Kusuya Y."/>
            <person name="Urayama S."/>
            <person name="Shimizu M."/>
            <person name="Watanabe A."/>
            <person name="Kamei K."/>
            <person name="Yaguchi T."/>
            <person name="Hagiwara D."/>
        </authorList>
    </citation>
    <scope>NUCLEOTIDE SEQUENCE [LARGE SCALE GENOMIC DNA]</scope>
    <source>
        <strain evidence="2 3">IFM 47045</strain>
    </source>
</reference>
<dbReference type="EMBL" id="BOPL01000008">
    <property type="protein sequence ID" value="GIK05528.1"/>
    <property type="molecule type" value="Genomic_DNA"/>
</dbReference>
<keyword evidence="3" id="KW-1185">Reference proteome</keyword>
<evidence type="ECO:0000313" key="3">
    <source>
        <dbReference type="Proteomes" id="UP000710440"/>
    </source>
</evidence>
<protein>
    <recommendedName>
        <fullName evidence="1">Jacalin-type lectin domain-containing protein</fullName>
    </recommendedName>
</protein>
<dbReference type="Proteomes" id="UP000710440">
    <property type="component" value="Unassembled WGS sequence"/>
</dbReference>
<organism evidence="2 3">
    <name type="scientific">Aspergillus viridinutans</name>
    <dbReference type="NCBI Taxonomy" id="75553"/>
    <lineage>
        <taxon>Eukaryota</taxon>
        <taxon>Fungi</taxon>
        <taxon>Dikarya</taxon>
        <taxon>Ascomycota</taxon>
        <taxon>Pezizomycotina</taxon>
        <taxon>Eurotiomycetes</taxon>
        <taxon>Eurotiomycetidae</taxon>
        <taxon>Eurotiales</taxon>
        <taxon>Aspergillaceae</taxon>
        <taxon>Aspergillus</taxon>
        <taxon>Aspergillus subgen. Fumigati</taxon>
    </lineage>
</organism>
<accession>A0A9P3BZV7</accession>
<dbReference type="Gene3D" id="2.100.10.30">
    <property type="entry name" value="Jacalin-like lectin domain"/>
    <property type="match status" value="1"/>
</dbReference>
<dbReference type="GeneID" id="66937623"/>
<evidence type="ECO:0000259" key="1">
    <source>
        <dbReference type="PROSITE" id="PS51752"/>
    </source>
</evidence>